<dbReference type="EMBL" id="FQ790286">
    <property type="protein sequence ID" value="CCD47170.1"/>
    <property type="molecule type" value="Genomic_DNA"/>
</dbReference>
<feature type="compositionally biased region" description="Polar residues" evidence="1">
    <location>
        <begin position="334"/>
        <end position="352"/>
    </location>
</feature>
<feature type="compositionally biased region" description="Low complexity" evidence="1">
    <location>
        <begin position="390"/>
        <end position="419"/>
    </location>
</feature>
<keyword evidence="2" id="KW-0472">Membrane</keyword>
<name>G2Y3D0_BOTF4</name>
<feature type="region of interest" description="Disordered" evidence="1">
    <location>
        <begin position="25"/>
        <end position="45"/>
    </location>
</feature>
<accession>G2Y3D0</accession>
<dbReference type="HOGENOM" id="CLU_018980_1_0_1"/>
<evidence type="ECO:0000256" key="1">
    <source>
        <dbReference type="SAM" id="MobiDB-lite"/>
    </source>
</evidence>
<keyword evidence="2" id="KW-1133">Transmembrane helix</keyword>
<feature type="region of interest" description="Disordered" evidence="1">
    <location>
        <begin position="230"/>
        <end position="548"/>
    </location>
</feature>
<feature type="compositionally biased region" description="Polar residues" evidence="1">
    <location>
        <begin position="242"/>
        <end position="252"/>
    </location>
</feature>
<dbReference type="OrthoDB" id="5404940at2759"/>
<dbReference type="STRING" id="999810.G2Y3D0"/>
<reference evidence="4" key="1">
    <citation type="journal article" date="2011" name="PLoS Genet.">
        <title>Genomic analysis of the necrotrophic fungal pathogens Sclerotinia sclerotiorum and Botrytis cinerea.</title>
        <authorList>
            <person name="Amselem J."/>
            <person name="Cuomo C.A."/>
            <person name="van Kan J.A."/>
            <person name="Viaud M."/>
            <person name="Benito E.P."/>
            <person name="Couloux A."/>
            <person name="Coutinho P.M."/>
            <person name="de Vries R.P."/>
            <person name="Dyer P.S."/>
            <person name="Fillinger S."/>
            <person name="Fournier E."/>
            <person name="Gout L."/>
            <person name="Hahn M."/>
            <person name="Kohn L."/>
            <person name="Lapalu N."/>
            <person name="Plummer K.M."/>
            <person name="Pradier J.M."/>
            <person name="Quevillon E."/>
            <person name="Sharon A."/>
            <person name="Simon A."/>
            <person name="ten Have A."/>
            <person name="Tudzynski B."/>
            <person name="Tudzynski P."/>
            <person name="Wincker P."/>
            <person name="Andrew M."/>
            <person name="Anthouard V."/>
            <person name="Beever R.E."/>
            <person name="Beffa R."/>
            <person name="Benoit I."/>
            <person name="Bouzid O."/>
            <person name="Brault B."/>
            <person name="Chen Z."/>
            <person name="Choquer M."/>
            <person name="Collemare J."/>
            <person name="Cotton P."/>
            <person name="Danchin E.G."/>
            <person name="Da Silva C."/>
            <person name="Gautier A."/>
            <person name="Giraud C."/>
            <person name="Giraud T."/>
            <person name="Gonzalez C."/>
            <person name="Grossetete S."/>
            <person name="Guldener U."/>
            <person name="Henrissat B."/>
            <person name="Howlett B.J."/>
            <person name="Kodira C."/>
            <person name="Kretschmer M."/>
            <person name="Lappartient A."/>
            <person name="Leroch M."/>
            <person name="Levis C."/>
            <person name="Mauceli E."/>
            <person name="Neuveglise C."/>
            <person name="Oeser B."/>
            <person name="Pearson M."/>
            <person name="Poulain J."/>
            <person name="Poussereau N."/>
            <person name="Quesneville H."/>
            <person name="Rascle C."/>
            <person name="Schumacher J."/>
            <person name="Segurens B."/>
            <person name="Sexton A."/>
            <person name="Silva E."/>
            <person name="Sirven C."/>
            <person name="Soanes D.M."/>
            <person name="Talbot N.J."/>
            <person name="Templeton M."/>
            <person name="Yandava C."/>
            <person name="Yarden O."/>
            <person name="Zeng Q."/>
            <person name="Rollins J.A."/>
            <person name="Lebrun M.H."/>
            <person name="Dickman M."/>
        </authorList>
    </citation>
    <scope>NUCLEOTIDE SEQUENCE [LARGE SCALE GENOMIC DNA]</scope>
    <source>
        <strain evidence="4">T4</strain>
    </source>
</reference>
<feature type="transmembrane region" description="Helical" evidence="2">
    <location>
        <begin position="190"/>
        <end position="214"/>
    </location>
</feature>
<evidence type="ECO:0000313" key="3">
    <source>
        <dbReference type="EMBL" id="CCD47170.1"/>
    </source>
</evidence>
<dbReference type="InParanoid" id="G2Y3D0"/>
<organism evidence="3 4">
    <name type="scientific">Botryotinia fuckeliana (strain T4)</name>
    <name type="common">Noble rot fungus</name>
    <name type="synonym">Botrytis cinerea</name>
    <dbReference type="NCBI Taxonomy" id="999810"/>
    <lineage>
        <taxon>Eukaryota</taxon>
        <taxon>Fungi</taxon>
        <taxon>Dikarya</taxon>
        <taxon>Ascomycota</taxon>
        <taxon>Pezizomycotina</taxon>
        <taxon>Leotiomycetes</taxon>
        <taxon>Helotiales</taxon>
        <taxon>Sclerotiniaceae</taxon>
        <taxon>Botrytis</taxon>
    </lineage>
</organism>
<keyword evidence="2" id="KW-0812">Transmembrane</keyword>
<dbReference type="Proteomes" id="UP000008177">
    <property type="component" value="Unplaced contigs"/>
</dbReference>
<sequence length="629" mass="69373">MGIQPPFIYDPVKTDWSFDPKAVSRASLSPKAPRPKRPDGPLVSFNAHPDSYLIVPSGNGDSEPMDPSVKKRVKWARKVALLLRCFQVLAAVGLLAMSILITGLDVVSGWIMKLAPAIGILHTIYGVYHLARRSGGRAPGSSASYMAFASLTDISIVPFYAYISLAAKTKQTTWTTYLSDKSLLTIFTDVLFYAATVGAGLHLITLAISLYLAVTFRKINQLPPDMNPLEDNLTARHKRNKSSISTFTTITAPSERRLSRGSNLEDKRRSGAAYEDLDRPPTIPFFHTRTNSNESFQTNQSSPRTSRTDSPARYNAYNPNQSPRHSVPDFQAAPSISSSPKRASRQSYTSVPASDLSFHTAEESASNANADGGGITWFTNDSLGKKGDRSSAPSSRPHSPKKSTPSIKSSYHPLPLDPATADDYDDDFHLPNPLMENPPTPRHNFPSSSSKYSSQAPSAIIPDTDKSIGSPSADITEEPSWPLPLRSPEIRELTPKPLRTRDSGSGDSFKSKYYGDLKPATPPVMIGGDGRQVSSGTDFTGQRGSYRRDVSGKVAEEGRGVLRHDMKADGQRLMMKLLVWNFRDLRSKWKSRKYNPGSIFGCKSTFENRTSLEIQNSMKIMYRFLQLRR</sequence>
<feature type="transmembrane region" description="Helical" evidence="2">
    <location>
        <begin position="110"/>
        <end position="131"/>
    </location>
</feature>
<proteinExistence type="predicted"/>
<feature type="transmembrane region" description="Helical" evidence="2">
    <location>
        <begin position="81"/>
        <end position="104"/>
    </location>
</feature>
<feature type="compositionally biased region" description="Polar residues" evidence="1">
    <location>
        <begin position="532"/>
        <end position="543"/>
    </location>
</feature>
<feature type="transmembrane region" description="Helical" evidence="2">
    <location>
        <begin position="143"/>
        <end position="163"/>
    </location>
</feature>
<feature type="compositionally biased region" description="Low complexity" evidence="1">
    <location>
        <begin position="447"/>
        <end position="458"/>
    </location>
</feature>
<dbReference type="eggNOG" id="ENOG502S9P8">
    <property type="taxonomic scope" value="Eukaryota"/>
</dbReference>
<feature type="compositionally biased region" description="Basic and acidic residues" evidence="1">
    <location>
        <begin position="488"/>
        <end position="515"/>
    </location>
</feature>
<dbReference type="AlphaFoldDB" id="G2Y3D0"/>
<evidence type="ECO:0000313" key="4">
    <source>
        <dbReference type="Proteomes" id="UP000008177"/>
    </source>
</evidence>
<protein>
    <submittedName>
        <fullName evidence="3">Uncharacterized protein</fullName>
    </submittedName>
</protein>
<gene>
    <name evidence="3" type="ORF">BofuT4_P003290.1</name>
</gene>
<evidence type="ECO:0000256" key="2">
    <source>
        <dbReference type="SAM" id="Phobius"/>
    </source>
</evidence>
<feature type="compositionally biased region" description="Polar residues" evidence="1">
    <location>
        <begin position="288"/>
        <end position="309"/>
    </location>
</feature>
<feature type="compositionally biased region" description="Basic and acidic residues" evidence="1">
    <location>
        <begin position="254"/>
        <end position="269"/>
    </location>
</feature>